<dbReference type="EMBL" id="BSTI01000009">
    <property type="protein sequence ID" value="GLY67855.1"/>
    <property type="molecule type" value="Genomic_DNA"/>
</dbReference>
<sequence>MAEHHDRGPSHPSGREVLHATVRGAVAAMSMSGMRLLTTRVGLVGQTPPEMVAFEHAPKIICRMSPGQRDGLIVLMHWAYGAGGGTVFGLLPDRVRLKPWAGPIFGAALWLLFEVVLVPVLGLQARRGKALRERAALAADHLLYGAILSEFRRRPSR</sequence>
<dbReference type="Proteomes" id="UP001165136">
    <property type="component" value="Unassembled WGS sequence"/>
</dbReference>
<dbReference type="RefSeq" id="WP_285488027.1">
    <property type="nucleotide sequence ID" value="NZ_BSTI01000009.1"/>
</dbReference>
<evidence type="ECO:0000313" key="3">
    <source>
        <dbReference type="Proteomes" id="UP001165136"/>
    </source>
</evidence>
<protein>
    <recommendedName>
        <fullName evidence="4">DUF1440 domain-containing protein</fullName>
    </recommendedName>
</protein>
<keyword evidence="1" id="KW-0472">Membrane</keyword>
<proteinExistence type="predicted"/>
<gene>
    <name evidence="2" type="ORF">Atai01_44740</name>
</gene>
<feature type="transmembrane region" description="Helical" evidence="1">
    <location>
        <begin position="103"/>
        <end position="123"/>
    </location>
</feature>
<comment type="caution">
    <text evidence="2">The sequence shown here is derived from an EMBL/GenBank/DDBJ whole genome shotgun (WGS) entry which is preliminary data.</text>
</comment>
<accession>A0A9W6R5I1</accession>
<name>A0A9W6R5I1_9PSEU</name>
<evidence type="ECO:0000256" key="1">
    <source>
        <dbReference type="SAM" id="Phobius"/>
    </source>
</evidence>
<feature type="transmembrane region" description="Helical" evidence="1">
    <location>
        <begin position="72"/>
        <end position="91"/>
    </location>
</feature>
<keyword evidence="1" id="KW-0812">Transmembrane</keyword>
<evidence type="ECO:0000313" key="2">
    <source>
        <dbReference type="EMBL" id="GLY67855.1"/>
    </source>
</evidence>
<keyword evidence="3" id="KW-1185">Reference proteome</keyword>
<organism evidence="2 3">
    <name type="scientific">Amycolatopsis taiwanensis</name>
    <dbReference type="NCBI Taxonomy" id="342230"/>
    <lineage>
        <taxon>Bacteria</taxon>
        <taxon>Bacillati</taxon>
        <taxon>Actinomycetota</taxon>
        <taxon>Actinomycetes</taxon>
        <taxon>Pseudonocardiales</taxon>
        <taxon>Pseudonocardiaceae</taxon>
        <taxon>Amycolatopsis</taxon>
    </lineage>
</organism>
<dbReference type="AlphaFoldDB" id="A0A9W6R5I1"/>
<reference evidence="2" key="1">
    <citation type="submission" date="2023-03" db="EMBL/GenBank/DDBJ databases">
        <title>Amycolatopsis taiwanensis NBRC 103393.</title>
        <authorList>
            <person name="Ichikawa N."/>
            <person name="Sato H."/>
            <person name="Tonouchi N."/>
        </authorList>
    </citation>
    <scope>NUCLEOTIDE SEQUENCE</scope>
    <source>
        <strain evidence="2">NBRC 103393</strain>
    </source>
</reference>
<keyword evidence="1" id="KW-1133">Transmembrane helix</keyword>
<evidence type="ECO:0008006" key="4">
    <source>
        <dbReference type="Google" id="ProtNLM"/>
    </source>
</evidence>